<dbReference type="NCBIfam" id="TIGR02550">
    <property type="entry name" value="flagell_flgL"/>
    <property type="match status" value="1"/>
</dbReference>
<dbReference type="AlphaFoldDB" id="A0A4Y7R896"/>
<dbReference type="GO" id="GO:0005198">
    <property type="term" value="F:structural molecule activity"/>
    <property type="evidence" value="ECO:0007669"/>
    <property type="project" value="InterPro"/>
</dbReference>
<dbReference type="SUPFAM" id="SSF64518">
    <property type="entry name" value="Phase 1 flagellin"/>
    <property type="match status" value="1"/>
</dbReference>
<organism evidence="2 3">
    <name type="scientific">Pelotomaculum schinkii</name>
    <dbReference type="NCBI Taxonomy" id="78350"/>
    <lineage>
        <taxon>Bacteria</taxon>
        <taxon>Bacillati</taxon>
        <taxon>Bacillota</taxon>
        <taxon>Clostridia</taxon>
        <taxon>Eubacteriales</taxon>
        <taxon>Desulfotomaculaceae</taxon>
        <taxon>Pelotomaculum</taxon>
    </lineage>
</organism>
<dbReference type="InterPro" id="IPR001492">
    <property type="entry name" value="Flagellin"/>
</dbReference>
<dbReference type="EMBL" id="QFGA01000003">
    <property type="protein sequence ID" value="TEB04913.1"/>
    <property type="molecule type" value="Genomic_DNA"/>
</dbReference>
<evidence type="ECO:0000259" key="1">
    <source>
        <dbReference type="Pfam" id="PF00669"/>
    </source>
</evidence>
<dbReference type="InterPro" id="IPR001029">
    <property type="entry name" value="Flagellin_N"/>
</dbReference>
<dbReference type="GO" id="GO:0009424">
    <property type="term" value="C:bacterial-type flagellum hook"/>
    <property type="evidence" value="ECO:0007669"/>
    <property type="project" value="InterPro"/>
</dbReference>
<accession>A0A4Y7R896</accession>
<feature type="domain" description="Flagellin N-terminal" evidence="1">
    <location>
        <begin position="4"/>
        <end position="140"/>
    </location>
</feature>
<keyword evidence="2" id="KW-0969">Cilium</keyword>
<sequence>MRRVSNMMITNNSIRYIQNNLQRSARLQEQIAAEKTILRPSDNPGQVSHVMAVNSTISRNEQYSRNIDDGLAYLNQADAALGTIGETLSDAKTLASQGANSHLGNDDRKAIAEQIDKQIDALVDLGNSSLGGKYLFAGKKNSQPPFYRDPATGEVYYRGDTQRVKREIVSGSNYEVDAAGVTDFGSANAGVFGTLADPTDPANQIDDPLNPGQKMTKVTGGPLEVLKNLRERLQNDDMTGINESLGELDEAIDVELVQRVAVGARTKHLQAVQSQLDDQNAKLQEVLSNIQDADFTKLTVEAAQNDLVYQASLLVSTKLLQTSLLNYLD</sequence>
<evidence type="ECO:0000313" key="3">
    <source>
        <dbReference type="Proteomes" id="UP000298324"/>
    </source>
</evidence>
<dbReference type="Proteomes" id="UP000298324">
    <property type="component" value="Unassembled WGS sequence"/>
</dbReference>
<protein>
    <submittedName>
        <fullName evidence="2">Flagellar hook-associated protein 3</fullName>
    </submittedName>
</protein>
<name>A0A4Y7R896_9FIRM</name>
<dbReference type="GO" id="GO:0071973">
    <property type="term" value="P:bacterial-type flagellum-dependent cell motility"/>
    <property type="evidence" value="ECO:0007669"/>
    <property type="project" value="InterPro"/>
</dbReference>
<dbReference type="Gene3D" id="1.20.1330.10">
    <property type="entry name" value="f41 fragment of flagellin, N-terminal domain"/>
    <property type="match status" value="1"/>
</dbReference>
<dbReference type="Pfam" id="PF00669">
    <property type="entry name" value="Flagellin_N"/>
    <property type="match status" value="1"/>
</dbReference>
<keyword evidence="3" id="KW-1185">Reference proteome</keyword>
<keyword evidence="2" id="KW-0282">Flagellum</keyword>
<reference evidence="2 3" key="1">
    <citation type="journal article" date="2018" name="Environ. Microbiol.">
        <title>Novel energy conservation strategies and behaviour of Pelotomaculum schinkii driving syntrophic propionate catabolism.</title>
        <authorList>
            <person name="Hidalgo-Ahumada C.A.P."/>
            <person name="Nobu M.K."/>
            <person name="Narihiro T."/>
            <person name="Tamaki H."/>
            <person name="Liu W.T."/>
            <person name="Kamagata Y."/>
            <person name="Stams A.J.M."/>
            <person name="Imachi H."/>
            <person name="Sousa D.Z."/>
        </authorList>
    </citation>
    <scope>NUCLEOTIDE SEQUENCE [LARGE SCALE GENOMIC DNA]</scope>
    <source>
        <strain evidence="2 3">HH</strain>
    </source>
</reference>
<dbReference type="RefSeq" id="WP_190259200.1">
    <property type="nucleotide sequence ID" value="NZ_QFGA01000003.1"/>
</dbReference>
<dbReference type="InterPro" id="IPR013384">
    <property type="entry name" value="Flagell_FlgL"/>
</dbReference>
<dbReference type="PANTHER" id="PTHR42792:SF1">
    <property type="entry name" value="FLAGELLAR HOOK-ASSOCIATED PROTEIN 3"/>
    <property type="match status" value="1"/>
</dbReference>
<proteinExistence type="predicted"/>
<comment type="caution">
    <text evidence="2">The sequence shown here is derived from an EMBL/GenBank/DDBJ whole genome shotgun (WGS) entry which is preliminary data.</text>
</comment>
<keyword evidence="2" id="KW-0966">Cell projection</keyword>
<dbReference type="PANTHER" id="PTHR42792">
    <property type="entry name" value="FLAGELLIN"/>
    <property type="match status" value="1"/>
</dbReference>
<evidence type="ECO:0000313" key="2">
    <source>
        <dbReference type="EMBL" id="TEB04913.1"/>
    </source>
</evidence>
<gene>
    <name evidence="2" type="primary">flgL</name>
    <name evidence="2" type="ORF">Psch_03676</name>
</gene>